<evidence type="ECO:0000313" key="3">
    <source>
        <dbReference type="Proteomes" id="UP000054324"/>
    </source>
</evidence>
<evidence type="ECO:0000256" key="1">
    <source>
        <dbReference type="SAM" id="Phobius"/>
    </source>
</evidence>
<accession>A0A074ZVE9</accession>
<keyword evidence="1" id="KW-1133">Transmembrane helix</keyword>
<dbReference type="GeneID" id="20319774"/>
<evidence type="ECO:0000313" key="2">
    <source>
        <dbReference type="EMBL" id="KER27345.1"/>
    </source>
</evidence>
<proteinExistence type="predicted"/>
<dbReference type="EMBL" id="KL596725">
    <property type="protein sequence ID" value="KER27345.1"/>
    <property type="molecule type" value="Genomic_DNA"/>
</dbReference>
<keyword evidence="1" id="KW-0472">Membrane</keyword>
<dbReference type="Proteomes" id="UP000054324">
    <property type="component" value="Unassembled WGS sequence"/>
</dbReference>
<protein>
    <submittedName>
        <fullName evidence="2">Uncharacterized protein</fullName>
    </submittedName>
</protein>
<sequence length="173" mass="19738">MPSTLHAASGQISSYIFTQIVTRSWSGGIQVSLAFNEITRSKMLVKWWRISVTFIIVLMLMHIAHSSVSRLRIELDALLEKKDFVEYLDDCDLLDEILSFLQPSSYDCFPQLRHVDVNDNTYLRMNVLFPEAAFQAPGINVNSDLEFTGMLKNKCSENHYVLYSFGRGAVYGN</sequence>
<gene>
    <name evidence="2" type="ORF">T265_05592</name>
</gene>
<dbReference type="AlphaFoldDB" id="A0A074ZVE9"/>
<dbReference type="OrthoDB" id="6279888at2759"/>
<dbReference type="CTD" id="20319774"/>
<keyword evidence="1" id="KW-0812">Transmembrane</keyword>
<feature type="transmembrane region" description="Helical" evidence="1">
    <location>
        <begin position="47"/>
        <end position="64"/>
    </location>
</feature>
<dbReference type="RefSeq" id="XP_009168908.1">
    <property type="nucleotide sequence ID" value="XM_009170644.1"/>
</dbReference>
<reference evidence="2 3" key="1">
    <citation type="submission" date="2013-11" db="EMBL/GenBank/DDBJ databases">
        <title>Opisthorchis viverrini - life in the bile duct.</title>
        <authorList>
            <person name="Young N.D."/>
            <person name="Nagarajan N."/>
            <person name="Lin S.J."/>
            <person name="Korhonen P.K."/>
            <person name="Jex A.R."/>
            <person name="Hall R.S."/>
            <person name="Safavi-Hemami H."/>
            <person name="Kaewkong W."/>
            <person name="Bertrand D."/>
            <person name="Gao S."/>
            <person name="Seet Q."/>
            <person name="Wongkham S."/>
            <person name="Teh B.T."/>
            <person name="Wongkham C."/>
            <person name="Intapan P.M."/>
            <person name="Maleewong W."/>
            <person name="Yang X."/>
            <person name="Hu M."/>
            <person name="Wang Z."/>
            <person name="Hofmann A."/>
            <person name="Sternberg P.W."/>
            <person name="Tan P."/>
            <person name="Wang J."/>
            <person name="Gasser R.B."/>
        </authorList>
    </citation>
    <scope>NUCLEOTIDE SEQUENCE [LARGE SCALE GENOMIC DNA]</scope>
</reference>
<keyword evidence="3" id="KW-1185">Reference proteome</keyword>
<organism evidence="2 3">
    <name type="scientific">Opisthorchis viverrini</name>
    <name type="common">Southeast Asian liver fluke</name>
    <dbReference type="NCBI Taxonomy" id="6198"/>
    <lineage>
        <taxon>Eukaryota</taxon>
        <taxon>Metazoa</taxon>
        <taxon>Spiralia</taxon>
        <taxon>Lophotrochozoa</taxon>
        <taxon>Platyhelminthes</taxon>
        <taxon>Trematoda</taxon>
        <taxon>Digenea</taxon>
        <taxon>Opisthorchiida</taxon>
        <taxon>Opisthorchiata</taxon>
        <taxon>Opisthorchiidae</taxon>
        <taxon>Opisthorchis</taxon>
    </lineage>
</organism>
<dbReference type="KEGG" id="ovi:T265_05592"/>
<name>A0A074ZVE9_OPIVI</name>